<proteinExistence type="predicted"/>
<evidence type="ECO:0000256" key="1">
    <source>
        <dbReference type="SAM" id="MobiDB-lite"/>
    </source>
</evidence>
<protein>
    <submittedName>
        <fullName evidence="2">Uncharacterized protein</fullName>
    </submittedName>
</protein>
<evidence type="ECO:0000313" key="3">
    <source>
        <dbReference type="Proteomes" id="UP001419268"/>
    </source>
</evidence>
<dbReference type="Proteomes" id="UP001419268">
    <property type="component" value="Unassembled WGS sequence"/>
</dbReference>
<name>A0AAP0PVT8_9MAGN</name>
<feature type="region of interest" description="Disordered" evidence="1">
    <location>
        <begin position="1"/>
        <end position="29"/>
    </location>
</feature>
<dbReference type="EMBL" id="JBBNAG010000002">
    <property type="protein sequence ID" value="KAK9158303.1"/>
    <property type="molecule type" value="Genomic_DNA"/>
</dbReference>
<sequence length="60" mass="7015">MGNWDRHSWYQSLGSGEPRGKFNGRNKTQNQRKLGTVELIVEPYDPDLSLRLEVKRVEDI</sequence>
<evidence type="ECO:0000313" key="2">
    <source>
        <dbReference type="EMBL" id="KAK9158303.1"/>
    </source>
</evidence>
<gene>
    <name evidence="2" type="ORF">Scep_004877</name>
</gene>
<reference evidence="2 3" key="1">
    <citation type="submission" date="2024-01" db="EMBL/GenBank/DDBJ databases">
        <title>Genome assemblies of Stephania.</title>
        <authorList>
            <person name="Yang L."/>
        </authorList>
    </citation>
    <scope>NUCLEOTIDE SEQUENCE [LARGE SCALE GENOMIC DNA]</scope>
    <source>
        <strain evidence="2">JXDWG</strain>
        <tissue evidence="2">Leaf</tissue>
    </source>
</reference>
<keyword evidence="3" id="KW-1185">Reference proteome</keyword>
<organism evidence="2 3">
    <name type="scientific">Stephania cephalantha</name>
    <dbReference type="NCBI Taxonomy" id="152367"/>
    <lineage>
        <taxon>Eukaryota</taxon>
        <taxon>Viridiplantae</taxon>
        <taxon>Streptophyta</taxon>
        <taxon>Embryophyta</taxon>
        <taxon>Tracheophyta</taxon>
        <taxon>Spermatophyta</taxon>
        <taxon>Magnoliopsida</taxon>
        <taxon>Ranunculales</taxon>
        <taxon>Menispermaceae</taxon>
        <taxon>Menispermoideae</taxon>
        <taxon>Cissampelideae</taxon>
        <taxon>Stephania</taxon>
    </lineage>
</organism>
<accession>A0AAP0PVT8</accession>
<dbReference type="AlphaFoldDB" id="A0AAP0PVT8"/>
<comment type="caution">
    <text evidence="2">The sequence shown here is derived from an EMBL/GenBank/DDBJ whole genome shotgun (WGS) entry which is preliminary data.</text>
</comment>